<evidence type="ECO:0000313" key="5">
    <source>
        <dbReference type="EMBL" id="MDI7922242.1"/>
    </source>
</evidence>
<evidence type="ECO:0000259" key="4">
    <source>
        <dbReference type="PROSITE" id="PS50977"/>
    </source>
</evidence>
<evidence type="ECO:0000256" key="3">
    <source>
        <dbReference type="SAM" id="MobiDB-lite"/>
    </source>
</evidence>
<dbReference type="GO" id="GO:0003700">
    <property type="term" value="F:DNA-binding transcription factor activity"/>
    <property type="evidence" value="ECO:0007669"/>
    <property type="project" value="TreeGrafter"/>
</dbReference>
<dbReference type="Gene3D" id="1.10.357.10">
    <property type="entry name" value="Tetracycline Repressor, domain 2"/>
    <property type="match status" value="1"/>
</dbReference>
<protein>
    <submittedName>
        <fullName evidence="5">TetR family transcriptional regulator</fullName>
    </submittedName>
</protein>
<dbReference type="PROSITE" id="PS50977">
    <property type="entry name" value="HTH_TETR_2"/>
    <property type="match status" value="1"/>
</dbReference>
<dbReference type="EMBL" id="JALDYZ010000004">
    <property type="protein sequence ID" value="MDI7922242.1"/>
    <property type="molecule type" value="Genomic_DNA"/>
</dbReference>
<evidence type="ECO:0000313" key="6">
    <source>
        <dbReference type="Proteomes" id="UP001161580"/>
    </source>
</evidence>
<feature type="region of interest" description="Disordered" evidence="3">
    <location>
        <begin position="1"/>
        <end position="20"/>
    </location>
</feature>
<dbReference type="SUPFAM" id="SSF46689">
    <property type="entry name" value="Homeodomain-like"/>
    <property type="match status" value="1"/>
</dbReference>
<dbReference type="InterPro" id="IPR050109">
    <property type="entry name" value="HTH-type_TetR-like_transc_reg"/>
</dbReference>
<proteinExistence type="predicted"/>
<feature type="domain" description="HTH tetR-type" evidence="4">
    <location>
        <begin position="23"/>
        <end position="83"/>
    </location>
</feature>
<dbReference type="Pfam" id="PF17928">
    <property type="entry name" value="TetR_C_22"/>
    <property type="match status" value="1"/>
</dbReference>
<dbReference type="Proteomes" id="UP001161580">
    <property type="component" value="Unassembled WGS sequence"/>
</dbReference>
<accession>A0AAE3U212</accession>
<feature type="DNA-binding region" description="H-T-H motif" evidence="2">
    <location>
        <begin position="46"/>
        <end position="65"/>
    </location>
</feature>
<dbReference type="RefSeq" id="WP_311787810.1">
    <property type="nucleotide sequence ID" value="NZ_JALDYY010000011.1"/>
</dbReference>
<dbReference type="InterPro" id="IPR001647">
    <property type="entry name" value="HTH_TetR"/>
</dbReference>
<dbReference type="InterPro" id="IPR041674">
    <property type="entry name" value="TetR_C_22"/>
</dbReference>
<dbReference type="InterPro" id="IPR009057">
    <property type="entry name" value="Homeodomain-like_sf"/>
</dbReference>
<keyword evidence="6" id="KW-1185">Reference proteome</keyword>
<sequence>MVDTSMPQERTVLRRQPKQERSRERVDEILKVTMQLIGEKGIDAVTMKAVADRSGGPIASIYQYFPNKSAIISTLYERYSMNLRALLQESLGNIRSVDDVMLAVDDILGKYYALIQADPSIRDLLNAIEADKTLQHMDIVETRLQAAMFTAATVAFIPEHVRERYARTTFLMFHLSGSTVSLAHMLDGEEAVLMLEDYRAIIKGQLQLFIEARR</sequence>
<dbReference type="PRINTS" id="PR00455">
    <property type="entry name" value="HTHTETR"/>
</dbReference>
<dbReference type="PANTHER" id="PTHR30055:SF226">
    <property type="entry name" value="HTH-TYPE TRANSCRIPTIONAL REGULATOR PKSA"/>
    <property type="match status" value="1"/>
</dbReference>
<dbReference type="GO" id="GO:0000976">
    <property type="term" value="F:transcription cis-regulatory region binding"/>
    <property type="evidence" value="ECO:0007669"/>
    <property type="project" value="TreeGrafter"/>
</dbReference>
<dbReference type="PANTHER" id="PTHR30055">
    <property type="entry name" value="HTH-TYPE TRANSCRIPTIONAL REGULATOR RUTR"/>
    <property type="match status" value="1"/>
</dbReference>
<organism evidence="5 6">
    <name type="scientific">Ferirhizobium litorale</name>
    <dbReference type="NCBI Taxonomy" id="2927786"/>
    <lineage>
        <taxon>Bacteria</taxon>
        <taxon>Pseudomonadati</taxon>
        <taxon>Pseudomonadota</taxon>
        <taxon>Alphaproteobacteria</taxon>
        <taxon>Hyphomicrobiales</taxon>
        <taxon>Rhizobiaceae</taxon>
        <taxon>Ferirhizobium</taxon>
    </lineage>
</organism>
<evidence type="ECO:0000256" key="2">
    <source>
        <dbReference type="PROSITE-ProRule" id="PRU00335"/>
    </source>
</evidence>
<name>A0AAE3U212_9HYPH</name>
<dbReference type="AlphaFoldDB" id="A0AAE3U212"/>
<gene>
    <name evidence="5" type="ORF">MRS75_09110</name>
</gene>
<comment type="caution">
    <text evidence="5">The sequence shown here is derived from an EMBL/GenBank/DDBJ whole genome shotgun (WGS) entry which is preliminary data.</text>
</comment>
<evidence type="ECO:0000256" key="1">
    <source>
        <dbReference type="ARBA" id="ARBA00023125"/>
    </source>
</evidence>
<keyword evidence="1 2" id="KW-0238">DNA-binding</keyword>
<reference evidence="5" key="1">
    <citation type="submission" date="2022-03" db="EMBL/GenBank/DDBJ databases">
        <title>Fererhizobium litorale gen. nov., sp. nov., isolated from sandy sediments of the Sea of Japan seashore.</title>
        <authorList>
            <person name="Romanenko L."/>
            <person name="Kurilenko V."/>
            <person name="Otstavnykh N."/>
            <person name="Svetashev V."/>
            <person name="Tekutyeva L."/>
            <person name="Isaeva M."/>
            <person name="Mikhailov V."/>
        </authorList>
    </citation>
    <scope>NUCLEOTIDE SEQUENCE</scope>
    <source>
        <strain evidence="5">KMM 9576</strain>
    </source>
</reference>
<dbReference type="Pfam" id="PF00440">
    <property type="entry name" value="TetR_N"/>
    <property type="match status" value="1"/>
</dbReference>